<dbReference type="SUPFAM" id="SSF46689">
    <property type="entry name" value="Homeodomain-like"/>
    <property type="match status" value="1"/>
</dbReference>
<evidence type="ECO:0000313" key="6">
    <source>
        <dbReference type="EMBL" id="GEO12756.1"/>
    </source>
</evidence>
<dbReference type="GO" id="GO:0043565">
    <property type="term" value="F:sequence-specific DNA binding"/>
    <property type="evidence" value="ECO:0007669"/>
    <property type="project" value="InterPro"/>
</dbReference>
<evidence type="ECO:0000256" key="3">
    <source>
        <dbReference type="ARBA" id="ARBA00023163"/>
    </source>
</evidence>
<dbReference type="InterPro" id="IPR014710">
    <property type="entry name" value="RmlC-like_jellyroll"/>
</dbReference>
<dbReference type="PROSITE" id="PS01124">
    <property type="entry name" value="HTH_ARAC_FAMILY_2"/>
    <property type="match status" value="1"/>
</dbReference>
<keyword evidence="1" id="KW-0805">Transcription regulation</keyword>
<dbReference type="EMBL" id="BJYU01000003">
    <property type="protein sequence ID" value="GEO12756.1"/>
    <property type="molecule type" value="Genomic_DNA"/>
</dbReference>
<evidence type="ECO:0000313" key="7">
    <source>
        <dbReference type="Proteomes" id="UP000321085"/>
    </source>
</evidence>
<keyword evidence="7" id="KW-1185">Reference proteome</keyword>
<protein>
    <submittedName>
        <fullName evidence="6">Transcriptional regulator</fullName>
    </submittedName>
</protein>
<dbReference type="Pfam" id="PF12833">
    <property type="entry name" value="HTH_18"/>
    <property type="match status" value="1"/>
</dbReference>
<evidence type="ECO:0000256" key="1">
    <source>
        <dbReference type="ARBA" id="ARBA00023015"/>
    </source>
</evidence>
<evidence type="ECO:0000259" key="5">
    <source>
        <dbReference type="PROSITE" id="PS01124"/>
    </source>
</evidence>
<dbReference type="Pfam" id="PF02311">
    <property type="entry name" value="AraC_binding"/>
    <property type="match status" value="1"/>
</dbReference>
<dbReference type="PANTHER" id="PTHR43280:SF32">
    <property type="entry name" value="TRANSCRIPTIONAL REGULATORY PROTEIN"/>
    <property type="match status" value="1"/>
</dbReference>
<feature type="region of interest" description="Disordered" evidence="4">
    <location>
        <begin position="294"/>
        <end position="318"/>
    </location>
</feature>
<keyword evidence="2" id="KW-0238">DNA-binding</keyword>
<dbReference type="PANTHER" id="PTHR43280">
    <property type="entry name" value="ARAC-FAMILY TRANSCRIPTIONAL REGULATOR"/>
    <property type="match status" value="1"/>
</dbReference>
<dbReference type="CDD" id="cd06999">
    <property type="entry name" value="cupin_HpaA-like_N"/>
    <property type="match status" value="1"/>
</dbReference>
<dbReference type="RefSeq" id="WP_114184176.1">
    <property type="nucleotide sequence ID" value="NZ_BJYU01000003.1"/>
</dbReference>
<accession>A0A512BLA9</accession>
<dbReference type="OrthoDB" id="9814125at2"/>
<dbReference type="InterPro" id="IPR047264">
    <property type="entry name" value="Cupin_HpaA-like_N"/>
</dbReference>
<dbReference type="SMART" id="SM00342">
    <property type="entry name" value="HTH_ARAC"/>
    <property type="match status" value="1"/>
</dbReference>
<feature type="domain" description="HTH araC/xylS-type" evidence="5">
    <location>
        <begin position="190"/>
        <end position="288"/>
    </location>
</feature>
<proteinExistence type="predicted"/>
<dbReference type="GO" id="GO:0003700">
    <property type="term" value="F:DNA-binding transcription factor activity"/>
    <property type="evidence" value="ECO:0007669"/>
    <property type="project" value="InterPro"/>
</dbReference>
<dbReference type="InterPro" id="IPR011051">
    <property type="entry name" value="RmlC_Cupin_sf"/>
</dbReference>
<organism evidence="6 7">
    <name type="scientific">Microvirga aerophila</name>
    <dbReference type="NCBI Taxonomy" id="670291"/>
    <lineage>
        <taxon>Bacteria</taxon>
        <taxon>Pseudomonadati</taxon>
        <taxon>Pseudomonadota</taxon>
        <taxon>Alphaproteobacteria</taxon>
        <taxon>Hyphomicrobiales</taxon>
        <taxon>Methylobacteriaceae</taxon>
        <taxon>Microvirga</taxon>
    </lineage>
</organism>
<sequence>MAMIPTYALYGELNDNLSADWVHCETIQSRSRLHNYEIQPHRHESLFQILHLTEGQADVVIDGRRSTVHAPCILTLPPAVVHGYRFSPNVAGTVLTLLDRSLADVLDAEDGIEDTFQQVQLVALGEHPDVARGVEADISVIAAEFANRAPGRLGIIKARLTLVLIGLHRMKRLTLQAQPGQGDRSRHHAMRFRQLVDQDFRAHKPLELYAERLGLTPTHLNRICREHLGDTALGVIHQRIVLEAKRYLTFTSMSAKEVALSLSFDDPSYFTRFFKHKTGLSPLTFRALQKATIAHSGTSQTDEPLPHDSRSLIKGDRP</sequence>
<dbReference type="InterPro" id="IPR003313">
    <property type="entry name" value="AraC-bd"/>
</dbReference>
<dbReference type="AlphaFoldDB" id="A0A512BLA9"/>
<comment type="caution">
    <text evidence="6">The sequence shown here is derived from an EMBL/GenBank/DDBJ whole genome shotgun (WGS) entry which is preliminary data.</text>
</comment>
<name>A0A512BLA9_9HYPH</name>
<dbReference type="Proteomes" id="UP000321085">
    <property type="component" value="Unassembled WGS sequence"/>
</dbReference>
<dbReference type="Gene3D" id="2.60.120.10">
    <property type="entry name" value="Jelly Rolls"/>
    <property type="match status" value="1"/>
</dbReference>
<dbReference type="Gene3D" id="1.10.10.60">
    <property type="entry name" value="Homeodomain-like"/>
    <property type="match status" value="1"/>
</dbReference>
<feature type="compositionally biased region" description="Basic and acidic residues" evidence="4">
    <location>
        <begin position="304"/>
        <end position="318"/>
    </location>
</feature>
<keyword evidence="3" id="KW-0804">Transcription</keyword>
<dbReference type="InterPro" id="IPR009057">
    <property type="entry name" value="Homeodomain-like_sf"/>
</dbReference>
<reference evidence="6 7" key="1">
    <citation type="submission" date="2019-07" db="EMBL/GenBank/DDBJ databases">
        <title>Whole genome shotgun sequence of Microvirga aerophila NBRC 106136.</title>
        <authorList>
            <person name="Hosoyama A."/>
            <person name="Uohara A."/>
            <person name="Ohji S."/>
            <person name="Ichikawa N."/>
        </authorList>
    </citation>
    <scope>NUCLEOTIDE SEQUENCE [LARGE SCALE GENOMIC DNA]</scope>
    <source>
        <strain evidence="6 7">NBRC 106136</strain>
    </source>
</reference>
<evidence type="ECO:0000256" key="4">
    <source>
        <dbReference type="SAM" id="MobiDB-lite"/>
    </source>
</evidence>
<gene>
    <name evidence="6" type="ORF">MAE02_04520</name>
</gene>
<dbReference type="SUPFAM" id="SSF51182">
    <property type="entry name" value="RmlC-like cupins"/>
    <property type="match status" value="1"/>
</dbReference>
<evidence type="ECO:0000256" key="2">
    <source>
        <dbReference type="ARBA" id="ARBA00023125"/>
    </source>
</evidence>
<dbReference type="InterPro" id="IPR018060">
    <property type="entry name" value="HTH_AraC"/>
</dbReference>